<evidence type="ECO:0000256" key="8">
    <source>
        <dbReference type="ARBA" id="ARBA00022840"/>
    </source>
</evidence>
<evidence type="ECO:0000313" key="21">
    <source>
        <dbReference type="RefSeq" id="XP_035691101.1"/>
    </source>
</evidence>
<keyword evidence="6" id="KW-0833">Ubl conjugation pathway</keyword>
<evidence type="ECO:0000256" key="15">
    <source>
        <dbReference type="ARBA" id="ARBA00079908"/>
    </source>
</evidence>
<comment type="subcellular location">
    <subcellularLocation>
        <location evidence="1">Endoplasmic reticulum membrane</location>
        <topology evidence="1">Single-pass type IV membrane protein</topology>
    </subcellularLocation>
</comment>
<evidence type="ECO:0000259" key="19">
    <source>
        <dbReference type="PROSITE" id="PS50127"/>
    </source>
</evidence>
<keyword evidence="5" id="KW-0547">Nucleotide-binding</keyword>
<keyword evidence="8" id="KW-0067">ATP-binding</keyword>
<evidence type="ECO:0000256" key="17">
    <source>
        <dbReference type="SAM" id="MobiDB-lite"/>
    </source>
</evidence>
<dbReference type="PROSITE" id="PS50127">
    <property type="entry name" value="UBC_2"/>
    <property type="match status" value="1"/>
</dbReference>
<evidence type="ECO:0000256" key="18">
    <source>
        <dbReference type="SAM" id="Phobius"/>
    </source>
</evidence>
<dbReference type="CDD" id="cd23799">
    <property type="entry name" value="UBCc_UBE2J"/>
    <property type="match status" value="1"/>
</dbReference>
<accession>A0A9J7N431</accession>
<feature type="region of interest" description="Disordered" evidence="17">
    <location>
        <begin position="260"/>
        <end position="326"/>
    </location>
</feature>
<dbReference type="Proteomes" id="UP000001554">
    <property type="component" value="Chromosome 11"/>
</dbReference>
<keyword evidence="4 18" id="KW-0812">Transmembrane</keyword>
<evidence type="ECO:0000256" key="10">
    <source>
        <dbReference type="ARBA" id="ARBA00022989"/>
    </source>
</evidence>
<reference evidence="20" key="1">
    <citation type="journal article" date="2020" name="Nat. Ecol. Evol.">
        <title>Deeply conserved synteny resolves early events in vertebrate evolution.</title>
        <authorList>
            <person name="Simakov O."/>
            <person name="Marletaz F."/>
            <person name="Yue J.X."/>
            <person name="O'Connell B."/>
            <person name="Jenkins J."/>
            <person name="Brandt A."/>
            <person name="Calef R."/>
            <person name="Tung C.H."/>
            <person name="Huang T.K."/>
            <person name="Schmutz J."/>
            <person name="Satoh N."/>
            <person name="Yu J.K."/>
            <person name="Putnam N.H."/>
            <person name="Green R.E."/>
            <person name="Rokhsar D.S."/>
        </authorList>
    </citation>
    <scope>NUCLEOTIDE SEQUENCE [LARGE SCALE GENOMIC DNA]</scope>
    <source>
        <strain evidence="20">S238N-H82</strain>
    </source>
</reference>
<feature type="transmembrane region" description="Helical" evidence="18">
    <location>
        <begin position="330"/>
        <end position="352"/>
    </location>
</feature>
<feature type="compositionally biased region" description="Low complexity" evidence="17">
    <location>
        <begin position="203"/>
        <end position="215"/>
    </location>
</feature>
<comment type="function">
    <text evidence="12">Catalyzes the covalent attachment of ubiquitin to other proteins. Functions in the selective degradation of misfolded membrane proteins from the endoplasmic reticulum (ERAD) and is essential for cells to recover from ER stress. Plays a role in MAPKAPK2-dependent translational control of TNF-alpha synthesis. Also acts as a platform for perinuclear positioning of the endosomal system by mediating ubiquitination of SQSTM1 through interaction with the E3 ubiquitin-protein ligase RNF26. Plays a role in male fecundity through the interaction with the E3 ubiquitin-protein ligase RNF133.</text>
</comment>
<evidence type="ECO:0000256" key="1">
    <source>
        <dbReference type="ARBA" id="ARBA00004163"/>
    </source>
</evidence>
<proteinExistence type="predicted"/>
<feature type="domain" description="UBC core" evidence="19">
    <location>
        <begin position="10"/>
        <end position="160"/>
    </location>
</feature>
<gene>
    <name evidence="21" type="primary">LOC118426002</name>
</gene>
<keyword evidence="9" id="KW-0832">Ubl conjugation</keyword>
<dbReference type="InterPro" id="IPR000608">
    <property type="entry name" value="UBC"/>
</dbReference>
<dbReference type="InterPro" id="IPR050113">
    <property type="entry name" value="Ub_conjugating_enzyme"/>
</dbReference>
<feature type="compositionally biased region" description="Polar residues" evidence="17">
    <location>
        <begin position="291"/>
        <end position="317"/>
    </location>
</feature>
<keyword evidence="2" id="KW-0597">Phosphoprotein</keyword>
<dbReference type="SUPFAM" id="SSF54495">
    <property type="entry name" value="UBC-like"/>
    <property type="match status" value="1"/>
</dbReference>
<keyword evidence="11 18" id="KW-0472">Membrane</keyword>
<dbReference type="InterPro" id="IPR016135">
    <property type="entry name" value="UBQ-conjugating_enzyme/RWD"/>
</dbReference>
<keyword evidence="7" id="KW-0256">Endoplasmic reticulum</keyword>
<evidence type="ECO:0000313" key="20">
    <source>
        <dbReference type="Proteomes" id="UP000001554"/>
    </source>
</evidence>
<dbReference type="Pfam" id="PF00179">
    <property type="entry name" value="UQ_con"/>
    <property type="match status" value="1"/>
</dbReference>
<dbReference type="GO" id="GO:0016740">
    <property type="term" value="F:transferase activity"/>
    <property type="evidence" value="ECO:0007669"/>
    <property type="project" value="UniProtKB-KW"/>
</dbReference>
<evidence type="ECO:0000256" key="7">
    <source>
        <dbReference type="ARBA" id="ARBA00022824"/>
    </source>
</evidence>
<dbReference type="GO" id="GO:0005524">
    <property type="term" value="F:ATP binding"/>
    <property type="evidence" value="ECO:0007669"/>
    <property type="project" value="UniProtKB-KW"/>
</dbReference>
<keyword evidence="20" id="KW-1185">Reference proteome</keyword>
<dbReference type="AlphaFoldDB" id="A0A9J7N431"/>
<feature type="compositionally biased region" description="Low complexity" evidence="17">
    <location>
        <begin position="279"/>
        <end position="290"/>
    </location>
</feature>
<evidence type="ECO:0000256" key="2">
    <source>
        <dbReference type="ARBA" id="ARBA00022553"/>
    </source>
</evidence>
<evidence type="ECO:0000256" key="9">
    <source>
        <dbReference type="ARBA" id="ARBA00022843"/>
    </source>
</evidence>
<evidence type="ECO:0000256" key="4">
    <source>
        <dbReference type="ARBA" id="ARBA00022692"/>
    </source>
</evidence>
<evidence type="ECO:0000256" key="11">
    <source>
        <dbReference type="ARBA" id="ARBA00023136"/>
    </source>
</evidence>
<dbReference type="Gene3D" id="3.10.110.10">
    <property type="entry name" value="Ubiquitin Conjugating Enzyme"/>
    <property type="match status" value="1"/>
</dbReference>
<dbReference type="GeneID" id="118426002"/>
<dbReference type="PANTHER" id="PTHR24067">
    <property type="entry name" value="UBIQUITIN-CONJUGATING ENZYME E2"/>
    <property type="match status" value="1"/>
</dbReference>
<keyword evidence="3" id="KW-0808">Transferase</keyword>
<dbReference type="KEGG" id="bfo:118426002"/>
<dbReference type="FunFam" id="3.10.110.10:FF:000043">
    <property type="entry name" value="ubiquitin-conjugating enzyme E2 J1"/>
    <property type="match status" value="1"/>
</dbReference>
<name>A0A9J7N431_BRAFL</name>
<organism evidence="20 21">
    <name type="scientific">Branchiostoma floridae</name>
    <name type="common">Florida lancelet</name>
    <name type="synonym">Amphioxus</name>
    <dbReference type="NCBI Taxonomy" id="7739"/>
    <lineage>
        <taxon>Eukaryota</taxon>
        <taxon>Metazoa</taxon>
        <taxon>Chordata</taxon>
        <taxon>Cephalochordata</taxon>
        <taxon>Leptocardii</taxon>
        <taxon>Amphioxiformes</taxon>
        <taxon>Branchiostomatidae</taxon>
        <taxon>Branchiostoma</taxon>
    </lineage>
</organism>
<sequence>MEGRYNMKSPAVKRLMREAKEMHEPTEQYYAQPLEDNLFEWHFTVRGPPDSDFQGGMYHGRITLPPEYPMKPPSIMLLTPNGRFETGKKICLSISGHHPETWQPSWSIRTVLLAIIGFMPTKGAGAIGSLDYTPEERKILSRKSQEWKCDTCGTTNKTMLKPPSNHPTDADREAQELASQISFKGEAEKGKDQSGAGNTSTAQTPPTDGDPTTQGSATPSQGAPGTQVPPGNPVPPMFPYMVPPPYAMYAAGYPNAMQQMGGTAAPPQATDGTAAPQPTTASSSNTNLSSQQGATTQPAQARTSVRQRAVHATNNPASGVARQLPRQQQVSAGSCSLLLMVVLTLSIAFLILRRVYLTNMWRWDYEI</sequence>
<keyword evidence="10 18" id="KW-1133">Transmembrane helix</keyword>
<dbReference type="RefSeq" id="XP_035691101.1">
    <property type="nucleotide sequence ID" value="XM_035835208.1"/>
</dbReference>
<feature type="region of interest" description="Disordered" evidence="17">
    <location>
        <begin position="153"/>
        <end position="232"/>
    </location>
</feature>
<reference evidence="21" key="2">
    <citation type="submission" date="2025-08" db="UniProtKB">
        <authorList>
            <consortium name="RefSeq"/>
        </authorList>
    </citation>
    <scope>IDENTIFICATION</scope>
    <source>
        <strain evidence="21">S238N-H82</strain>
        <tissue evidence="21">Testes</tissue>
    </source>
</reference>
<evidence type="ECO:0000256" key="16">
    <source>
        <dbReference type="ARBA" id="ARBA00080716"/>
    </source>
</evidence>
<evidence type="ECO:0000256" key="12">
    <source>
        <dbReference type="ARBA" id="ARBA00055810"/>
    </source>
</evidence>
<dbReference type="SMART" id="SM00212">
    <property type="entry name" value="UBCc"/>
    <property type="match status" value="1"/>
</dbReference>
<dbReference type="OMA" id="NADIMAE"/>
<dbReference type="GO" id="GO:0005789">
    <property type="term" value="C:endoplasmic reticulum membrane"/>
    <property type="evidence" value="ECO:0007669"/>
    <property type="project" value="UniProtKB-SubCell"/>
</dbReference>
<evidence type="ECO:0000256" key="5">
    <source>
        <dbReference type="ARBA" id="ARBA00022741"/>
    </source>
</evidence>
<comment type="subunit">
    <text evidence="13">Component of the HRD1 complex, which comprises at least SYNV1/HRD1, DERL1/2, FAM8A1, HERPUD1/HERP, OS9, SEL1L and UBE2J1. Interacts with E3 ligase RNF26. Interacts with E3 ligase RNF133.</text>
</comment>
<protein>
    <recommendedName>
        <fullName evidence="14">Ubiquitin-conjugating enzyme E2 J1</fullName>
    </recommendedName>
    <alternativeName>
        <fullName evidence="15">E2 ubiquitin-conjugating enzyme J1</fullName>
    </alternativeName>
    <alternativeName>
        <fullName evidence="16">Non-canonical ubiquitin-conjugating enzyme 1</fullName>
    </alternativeName>
</protein>
<evidence type="ECO:0000256" key="13">
    <source>
        <dbReference type="ARBA" id="ARBA00062296"/>
    </source>
</evidence>
<dbReference type="GO" id="GO:0036503">
    <property type="term" value="P:ERAD pathway"/>
    <property type="evidence" value="ECO:0007669"/>
    <property type="project" value="UniProtKB-ARBA"/>
</dbReference>
<evidence type="ECO:0000256" key="6">
    <source>
        <dbReference type="ARBA" id="ARBA00022786"/>
    </source>
</evidence>
<evidence type="ECO:0000256" key="14">
    <source>
        <dbReference type="ARBA" id="ARBA00073319"/>
    </source>
</evidence>
<evidence type="ECO:0000256" key="3">
    <source>
        <dbReference type="ARBA" id="ARBA00022679"/>
    </source>
</evidence>
<dbReference type="OrthoDB" id="1158011at2759"/>